<dbReference type="AlphaFoldDB" id="A0AAV7NPI0"/>
<organism evidence="1 2">
    <name type="scientific">Pleurodeles waltl</name>
    <name type="common">Iberian ribbed newt</name>
    <dbReference type="NCBI Taxonomy" id="8319"/>
    <lineage>
        <taxon>Eukaryota</taxon>
        <taxon>Metazoa</taxon>
        <taxon>Chordata</taxon>
        <taxon>Craniata</taxon>
        <taxon>Vertebrata</taxon>
        <taxon>Euteleostomi</taxon>
        <taxon>Amphibia</taxon>
        <taxon>Batrachia</taxon>
        <taxon>Caudata</taxon>
        <taxon>Salamandroidea</taxon>
        <taxon>Salamandridae</taxon>
        <taxon>Pleurodelinae</taxon>
        <taxon>Pleurodeles</taxon>
    </lineage>
</organism>
<dbReference type="Proteomes" id="UP001066276">
    <property type="component" value="Chromosome 8"/>
</dbReference>
<dbReference type="EMBL" id="JANPWB010000012">
    <property type="protein sequence ID" value="KAJ1116584.1"/>
    <property type="molecule type" value="Genomic_DNA"/>
</dbReference>
<feature type="non-terminal residue" evidence="1">
    <location>
        <position position="57"/>
    </location>
</feature>
<gene>
    <name evidence="1" type="ORF">NDU88_004794</name>
</gene>
<protein>
    <submittedName>
        <fullName evidence="1">Uncharacterized protein</fullName>
    </submittedName>
</protein>
<sequence>IVNQTDWSIICWEGCVTLFMNRNDFGTLPCRRDLPPFSNFIRKCIDVPGPNCWLRRV</sequence>
<proteinExistence type="predicted"/>
<accession>A0AAV7NPI0</accession>
<feature type="non-terminal residue" evidence="1">
    <location>
        <position position="1"/>
    </location>
</feature>
<reference evidence="1" key="1">
    <citation type="journal article" date="2022" name="bioRxiv">
        <title>Sequencing and chromosome-scale assembly of the giantPleurodeles waltlgenome.</title>
        <authorList>
            <person name="Brown T."/>
            <person name="Elewa A."/>
            <person name="Iarovenko S."/>
            <person name="Subramanian E."/>
            <person name="Araus A.J."/>
            <person name="Petzold A."/>
            <person name="Susuki M."/>
            <person name="Suzuki K.-i.T."/>
            <person name="Hayashi T."/>
            <person name="Toyoda A."/>
            <person name="Oliveira C."/>
            <person name="Osipova E."/>
            <person name="Leigh N.D."/>
            <person name="Simon A."/>
            <person name="Yun M.H."/>
        </authorList>
    </citation>
    <scope>NUCLEOTIDE SEQUENCE</scope>
    <source>
        <strain evidence="1">20211129_DDA</strain>
        <tissue evidence="1">Liver</tissue>
    </source>
</reference>
<evidence type="ECO:0000313" key="1">
    <source>
        <dbReference type="EMBL" id="KAJ1116584.1"/>
    </source>
</evidence>
<comment type="caution">
    <text evidence="1">The sequence shown here is derived from an EMBL/GenBank/DDBJ whole genome shotgun (WGS) entry which is preliminary data.</text>
</comment>
<name>A0AAV7NPI0_PLEWA</name>
<evidence type="ECO:0000313" key="2">
    <source>
        <dbReference type="Proteomes" id="UP001066276"/>
    </source>
</evidence>
<keyword evidence="2" id="KW-1185">Reference proteome</keyword>